<evidence type="ECO:0000313" key="2">
    <source>
        <dbReference type="Proteomes" id="UP001597231"/>
    </source>
</evidence>
<dbReference type="EMBL" id="JBHTLT010000118">
    <property type="protein sequence ID" value="MFD1206238.1"/>
    <property type="molecule type" value="Genomic_DNA"/>
</dbReference>
<gene>
    <name evidence="1" type="ORF">ACFQ38_14155</name>
</gene>
<proteinExistence type="predicted"/>
<reference evidence="2" key="1">
    <citation type="journal article" date="2019" name="Int. J. Syst. Evol. Microbiol.">
        <title>The Global Catalogue of Microorganisms (GCM) 10K type strain sequencing project: providing services to taxonomists for standard genome sequencing and annotation.</title>
        <authorList>
            <consortium name="The Broad Institute Genomics Platform"/>
            <consortium name="The Broad Institute Genome Sequencing Center for Infectious Disease"/>
            <person name="Wu L."/>
            <person name="Ma J."/>
        </authorList>
    </citation>
    <scope>NUCLEOTIDE SEQUENCE [LARGE SCALE GENOMIC DNA]</scope>
    <source>
        <strain evidence="2">CCUG 53915</strain>
    </source>
</reference>
<organism evidence="1 2">
    <name type="scientific">Sporosarcina contaminans</name>
    <dbReference type="NCBI Taxonomy" id="633403"/>
    <lineage>
        <taxon>Bacteria</taxon>
        <taxon>Bacillati</taxon>
        <taxon>Bacillota</taxon>
        <taxon>Bacilli</taxon>
        <taxon>Bacillales</taxon>
        <taxon>Caryophanaceae</taxon>
        <taxon>Sporosarcina</taxon>
    </lineage>
</organism>
<comment type="caution">
    <text evidence="1">The sequence shown here is derived from an EMBL/GenBank/DDBJ whole genome shotgun (WGS) entry which is preliminary data.</text>
</comment>
<dbReference type="Proteomes" id="UP001597231">
    <property type="component" value="Unassembled WGS sequence"/>
</dbReference>
<keyword evidence="2" id="KW-1185">Reference proteome</keyword>
<name>A0ABW3U3M0_9BACL</name>
<accession>A0ABW3U3M0</accession>
<evidence type="ECO:0000313" key="1">
    <source>
        <dbReference type="EMBL" id="MFD1206238.1"/>
    </source>
</evidence>
<protein>
    <submittedName>
        <fullName evidence="1">Uncharacterized protein</fullName>
    </submittedName>
</protein>
<dbReference type="RefSeq" id="WP_381481699.1">
    <property type="nucleotide sequence ID" value="NZ_JBHTLT010000118.1"/>
</dbReference>
<sequence>MELFLEFLKEVLKGIVRGATAHIFQKEFLGDKKTTLCRRKQKGGFRKK</sequence>